<dbReference type="PROSITE" id="PS50940">
    <property type="entry name" value="CHIT_BIND_II"/>
    <property type="match status" value="1"/>
</dbReference>
<feature type="chain" id="PRO_5040128971" description="Chitin-binding type-2 domain-containing protein" evidence="1">
    <location>
        <begin position="22"/>
        <end position="84"/>
    </location>
</feature>
<evidence type="ECO:0000256" key="1">
    <source>
        <dbReference type="SAM" id="SignalP"/>
    </source>
</evidence>
<reference evidence="3" key="2">
    <citation type="submission" date="2022-10" db="EMBL/GenBank/DDBJ databases">
        <authorList>
            <consortium name="ENA_rothamsted_submissions"/>
            <consortium name="culmorum"/>
            <person name="King R."/>
        </authorList>
    </citation>
    <scope>NUCLEOTIDE SEQUENCE</scope>
</reference>
<dbReference type="AlphaFoldDB" id="A0A9N9S2X5"/>
<accession>A0A9N9S2X5</accession>
<dbReference type="GO" id="GO:0005576">
    <property type="term" value="C:extracellular region"/>
    <property type="evidence" value="ECO:0007669"/>
    <property type="project" value="InterPro"/>
</dbReference>
<reference evidence="3" key="1">
    <citation type="submission" date="2022-01" db="EMBL/GenBank/DDBJ databases">
        <authorList>
            <person name="King R."/>
        </authorList>
    </citation>
    <scope>NUCLEOTIDE SEQUENCE</scope>
</reference>
<dbReference type="Pfam" id="PF01607">
    <property type="entry name" value="CBM_14"/>
    <property type="match status" value="1"/>
</dbReference>
<dbReference type="InterPro" id="IPR036508">
    <property type="entry name" value="Chitin-bd_dom_sf"/>
</dbReference>
<organism evidence="3 4">
    <name type="scientific">Chironomus riparius</name>
    <dbReference type="NCBI Taxonomy" id="315576"/>
    <lineage>
        <taxon>Eukaryota</taxon>
        <taxon>Metazoa</taxon>
        <taxon>Ecdysozoa</taxon>
        <taxon>Arthropoda</taxon>
        <taxon>Hexapoda</taxon>
        <taxon>Insecta</taxon>
        <taxon>Pterygota</taxon>
        <taxon>Neoptera</taxon>
        <taxon>Endopterygota</taxon>
        <taxon>Diptera</taxon>
        <taxon>Nematocera</taxon>
        <taxon>Chironomoidea</taxon>
        <taxon>Chironomidae</taxon>
        <taxon>Chironominae</taxon>
        <taxon>Chironomus</taxon>
    </lineage>
</organism>
<proteinExistence type="predicted"/>
<feature type="domain" description="Chitin-binding type-2" evidence="2">
    <location>
        <begin position="22"/>
        <end position="69"/>
    </location>
</feature>
<name>A0A9N9S2X5_9DIPT</name>
<keyword evidence="1" id="KW-0732">Signal</keyword>
<keyword evidence="4" id="KW-1185">Reference proteome</keyword>
<sequence>MFTKIISVIFLAVFISKSIQQNEICRGKDSSRFYPNQTDCTRFYRCVNGMKYDFMCGEDTIWRDEYQACGPYHNQPDNDLSLFN</sequence>
<dbReference type="EMBL" id="OU895880">
    <property type="protein sequence ID" value="CAG9810309.1"/>
    <property type="molecule type" value="Genomic_DNA"/>
</dbReference>
<dbReference type="Proteomes" id="UP001153620">
    <property type="component" value="Chromosome 4"/>
</dbReference>
<evidence type="ECO:0000313" key="4">
    <source>
        <dbReference type="Proteomes" id="UP001153620"/>
    </source>
</evidence>
<dbReference type="SUPFAM" id="SSF57625">
    <property type="entry name" value="Invertebrate chitin-binding proteins"/>
    <property type="match status" value="1"/>
</dbReference>
<evidence type="ECO:0000313" key="3">
    <source>
        <dbReference type="EMBL" id="CAG9810309.1"/>
    </source>
</evidence>
<dbReference type="OrthoDB" id="7791461at2759"/>
<feature type="signal peptide" evidence="1">
    <location>
        <begin position="1"/>
        <end position="21"/>
    </location>
</feature>
<evidence type="ECO:0000259" key="2">
    <source>
        <dbReference type="PROSITE" id="PS50940"/>
    </source>
</evidence>
<gene>
    <name evidence="3" type="ORF">CHIRRI_LOCUS13126</name>
</gene>
<dbReference type="GO" id="GO:0008061">
    <property type="term" value="F:chitin binding"/>
    <property type="evidence" value="ECO:0007669"/>
    <property type="project" value="InterPro"/>
</dbReference>
<protein>
    <recommendedName>
        <fullName evidence="2">Chitin-binding type-2 domain-containing protein</fullName>
    </recommendedName>
</protein>
<dbReference type="Gene3D" id="2.170.140.10">
    <property type="entry name" value="Chitin binding domain"/>
    <property type="match status" value="1"/>
</dbReference>
<dbReference type="InterPro" id="IPR002557">
    <property type="entry name" value="Chitin-bd_dom"/>
</dbReference>